<evidence type="ECO:0000313" key="4">
    <source>
        <dbReference type="Proteomes" id="UP000324479"/>
    </source>
</evidence>
<sequence>MQDLYLAVLVMAVASAVAGLCTGTWAWSDKGQRVILLMAVAIFSAVIFQFYGAGQLFWATVMPSSAAIIYSNVAPVLIGASAGWATRVPGIPRGRRAGLALALSLTAVVALFWPLLSILLRPPPEGADHWDGPVALQTSWATCSPAAAATLLRGEGIPVSEREMIPLCLTDSAGTPTLGLYRGVKLIANRQSMDVRVVERSLQELIEQNRWPVLIAVKLPYGVSDPRYVEQWGWIPGMGHSVVIAGFDDGHSGLDDATFVVADPSTGLERWSIDDMRVLWHGDGIRLVDSE</sequence>
<feature type="transmembrane region" description="Helical" evidence="1">
    <location>
        <begin position="34"/>
        <end position="53"/>
    </location>
</feature>
<evidence type="ECO:0000256" key="1">
    <source>
        <dbReference type="SAM" id="Phobius"/>
    </source>
</evidence>
<evidence type="ECO:0000259" key="2">
    <source>
        <dbReference type="PROSITE" id="PS50990"/>
    </source>
</evidence>
<dbReference type="Pfam" id="PF13529">
    <property type="entry name" value="Peptidase_C39_2"/>
    <property type="match status" value="1"/>
</dbReference>
<evidence type="ECO:0000313" key="3">
    <source>
        <dbReference type="EMBL" id="KAA5542596.1"/>
    </source>
</evidence>
<dbReference type="EMBL" id="VWOX01000007">
    <property type="protein sequence ID" value="KAA5542596.1"/>
    <property type="molecule type" value="Genomic_DNA"/>
</dbReference>
<keyword evidence="1" id="KW-0472">Membrane</keyword>
<feature type="transmembrane region" description="Helical" evidence="1">
    <location>
        <begin position="65"/>
        <end position="85"/>
    </location>
</feature>
<keyword evidence="4" id="KW-1185">Reference proteome</keyword>
<dbReference type="GO" id="GO:0008233">
    <property type="term" value="F:peptidase activity"/>
    <property type="evidence" value="ECO:0007669"/>
    <property type="project" value="InterPro"/>
</dbReference>
<dbReference type="GO" id="GO:0006508">
    <property type="term" value="P:proteolysis"/>
    <property type="evidence" value="ECO:0007669"/>
    <property type="project" value="InterPro"/>
</dbReference>
<comment type="caution">
    <text evidence="3">The sequence shown here is derived from an EMBL/GenBank/DDBJ whole genome shotgun (WGS) entry which is preliminary data.</text>
</comment>
<reference evidence="3 4" key="1">
    <citation type="submission" date="2019-08" db="EMBL/GenBank/DDBJ databases">
        <authorList>
            <person name="Dhanesh K."/>
            <person name="Kumar G."/>
            <person name="Sasikala C."/>
            <person name="Venkata Ramana C."/>
        </authorList>
    </citation>
    <scope>NUCLEOTIDE SEQUENCE [LARGE SCALE GENOMIC DNA]</scope>
    <source>
        <strain evidence="3 4">JC645</strain>
    </source>
</reference>
<dbReference type="Gene3D" id="3.90.70.10">
    <property type="entry name" value="Cysteine proteinases"/>
    <property type="match status" value="1"/>
</dbReference>
<dbReference type="GO" id="GO:0005524">
    <property type="term" value="F:ATP binding"/>
    <property type="evidence" value="ECO:0007669"/>
    <property type="project" value="InterPro"/>
</dbReference>
<dbReference type="Proteomes" id="UP000324479">
    <property type="component" value="Unassembled WGS sequence"/>
</dbReference>
<dbReference type="InterPro" id="IPR039564">
    <property type="entry name" value="Peptidase_C39-like"/>
</dbReference>
<keyword evidence="1" id="KW-0812">Transmembrane</keyword>
<organism evidence="3 4">
    <name type="scientific">Roseiconus nitratireducens</name>
    <dbReference type="NCBI Taxonomy" id="2605748"/>
    <lineage>
        <taxon>Bacteria</taxon>
        <taxon>Pseudomonadati</taxon>
        <taxon>Planctomycetota</taxon>
        <taxon>Planctomycetia</taxon>
        <taxon>Pirellulales</taxon>
        <taxon>Pirellulaceae</taxon>
        <taxon>Roseiconus</taxon>
    </lineage>
</organism>
<name>A0A5M6D7G3_9BACT</name>
<dbReference type="InterPro" id="IPR005074">
    <property type="entry name" value="Peptidase_C39"/>
</dbReference>
<keyword evidence="1" id="KW-1133">Transmembrane helix</keyword>
<gene>
    <name evidence="3" type="ORF">FYK55_13750</name>
</gene>
<feature type="transmembrane region" description="Helical" evidence="1">
    <location>
        <begin position="97"/>
        <end position="116"/>
    </location>
</feature>
<feature type="domain" description="Peptidase C39" evidence="2">
    <location>
        <begin position="137"/>
        <end position="287"/>
    </location>
</feature>
<dbReference type="GO" id="GO:0016020">
    <property type="term" value="C:membrane"/>
    <property type="evidence" value="ECO:0007669"/>
    <property type="project" value="InterPro"/>
</dbReference>
<proteinExistence type="predicted"/>
<accession>A0A5M6D7G3</accession>
<dbReference type="RefSeq" id="WP_150077012.1">
    <property type="nucleotide sequence ID" value="NZ_VWOX01000007.1"/>
</dbReference>
<dbReference type="PROSITE" id="PS50990">
    <property type="entry name" value="PEPTIDASE_C39"/>
    <property type="match status" value="1"/>
</dbReference>
<protein>
    <submittedName>
        <fullName evidence="3">Peptidase C39</fullName>
    </submittedName>
</protein>
<dbReference type="AlphaFoldDB" id="A0A5M6D7G3"/>
<feature type="transmembrane region" description="Helical" evidence="1">
    <location>
        <begin position="6"/>
        <end position="27"/>
    </location>
</feature>